<reference evidence="1" key="1">
    <citation type="submission" date="2022-07" db="EMBL/GenBank/DDBJ databases">
        <title>Phylogenomic reconstructions and comparative analyses of Kickxellomycotina fungi.</title>
        <authorList>
            <person name="Reynolds N.K."/>
            <person name="Stajich J.E."/>
            <person name="Barry K."/>
            <person name="Grigoriev I.V."/>
            <person name="Crous P."/>
            <person name="Smith M.E."/>
        </authorList>
    </citation>
    <scope>NUCLEOTIDE SEQUENCE</scope>
    <source>
        <strain evidence="1">RSA 567</strain>
    </source>
</reference>
<dbReference type="AlphaFoldDB" id="A0A9W8AUJ4"/>
<protein>
    <submittedName>
        <fullName evidence="1">Uncharacterized protein</fullName>
    </submittedName>
</protein>
<dbReference type="EMBL" id="JANBQB010002443">
    <property type="protein sequence ID" value="KAJ1967016.1"/>
    <property type="molecule type" value="Genomic_DNA"/>
</dbReference>
<keyword evidence="2" id="KW-1185">Reference proteome</keyword>
<sequence length="62" mass="6987">SLAATDINTYYGLRTAFGLLTDKLPTSSGLIAQDDILGQHNRAYVLDHKRRRHIVTYPTLDE</sequence>
<accession>A0A9W8AUJ4</accession>
<dbReference type="Proteomes" id="UP001151582">
    <property type="component" value="Unassembled WGS sequence"/>
</dbReference>
<organism evidence="1 2">
    <name type="scientific">Dimargaris verticillata</name>
    <dbReference type="NCBI Taxonomy" id="2761393"/>
    <lineage>
        <taxon>Eukaryota</taxon>
        <taxon>Fungi</taxon>
        <taxon>Fungi incertae sedis</taxon>
        <taxon>Zoopagomycota</taxon>
        <taxon>Kickxellomycotina</taxon>
        <taxon>Dimargaritomycetes</taxon>
        <taxon>Dimargaritales</taxon>
        <taxon>Dimargaritaceae</taxon>
        <taxon>Dimargaris</taxon>
    </lineage>
</organism>
<evidence type="ECO:0000313" key="2">
    <source>
        <dbReference type="Proteomes" id="UP001151582"/>
    </source>
</evidence>
<feature type="non-terminal residue" evidence="1">
    <location>
        <position position="1"/>
    </location>
</feature>
<evidence type="ECO:0000313" key="1">
    <source>
        <dbReference type="EMBL" id="KAJ1967016.1"/>
    </source>
</evidence>
<comment type="caution">
    <text evidence="1">The sequence shown here is derived from an EMBL/GenBank/DDBJ whole genome shotgun (WGS) entry which is preliminary data.</text>
</comment>
<gene>
    <name evidence="1" type="ORF">H4R34_006439</name>
</gene>
<proteinExistence type="predicted"/>
<name>A0A9W8AUJ4_9FUNG</name>
<dbReference type="OrthoDB" id="5585464at2759"/>